<protein>
    <submittedName>
        <fullName evidence="1">Uncharacterized transposon-derived protein F52C9.6</fullName>
    </submittedName>
</protein>
<name>A0A2S2QB70_9HEMI</name>
<evidence type="ECO:0000313" key="2">
    <source>
        <dbReference type="EMBL" id="MBY77653.1"/>
    </source>
</evidence>
<dbReference type="OrthoDB" id="6597260at2759"/>
<proteinExistence type="predicted"/>
<dbReference type="AlphaFoldDB" id="A0A2S2QB70"/>
<evidence type="ECO:0000313" key="1">
    <source>
        <dbReference type="EMBL" id="MBY74881.1"/>
    </source>
</evidence>
<dbReference type="PANTHER" id="PTHR47027:SF20">
    <property type="entry name" value="REVERSE TRANSCRIPTASE-LIKE PROTEIN WITH RNA-DIRECTED DNA POLYMERASE DOMAIN"/>
    <property type="match status" value="1"/>
</dbReference>
<sequence length="161" mass="19281">MELLESDEDPRVTEDLMYEKVEDFKYLSAILSTKNDWAKGIGIRISKAEKTFFALTKLFRSKCLSRKTKVRLYTVIVRPTLTYGCEAWTKTKQIEKRLRTFENKIWRRICSPIYDKSTGSWRRRYNNELLDMVNIPLVTSFIKGQRIQWLGYIMRRGKRYC</sequence>
<accession>A0A2S2QB70</accession>
<dbReference type="EMBL" id="GGMS01005678">
    <property type="protein sequence ID" value="MBY74881.1"/>
    <property type="molecule type" value="Transcribed_RNA"/>
</dbReference>
<dbReference type="PANTHER" id="PTHR47027">
    <property type="entry name" value="REVERSE TRANSCRIPTASE DOMAIN-CONTAINING PROTEIN"/>
    <property type="match status" value="1"/>
</dbReference>
<dbReference type="EMBL" id="GGMS01008450">
    <property type="protein sequence ID" value="MBY77653.1"/>
    <property type="molecule type" value="Transcribed_RNA"/>
</dbReference>
<organism evidence="1">
    <name type="scientific">Sipha flava</name>
    <name type="common">yellow sugarcane aphid</name>
    <dbReference type="NCBI Taxonomy" id="143950"/>
    <lineage>
        <taxon>Eukaryota</taxon>
        <taxon>Metazoa</taxon>
        <taxon>Ecdysozoa</taxon>
        <taxon>Arthropoda</taxon>
        <taxon>Hexapoda</taxon>
        <taxon>Insecta</taxon>
        <taxon>Pterygota</taxon>
        <taxon>Neoptera</taxon>
        <taxon>Paraneoptera</taxon>
        <taxon>Hemiptera</taxon>
        <taxon>Sternorrhyncha</taxon>
        <taxon>Aphidomorpha</taxon>
        <taxon>Aphidoidea</taxon>
        <taxon>Aphididae</taxon>
        <taxon>Sipha</taxon>
    </lineage>
</organism>
<reference evidence="1" key="1">
    <citation type="submission" date="2018-04" db="EMBL/GenBank/DDBJ databases">
        <title>Transcriptome assembly of Sipha flava.</title>
        <authorList>
            <person name="Scully E.D."/>
            <person name="Geib S.M."/>
            <person name="Palmer N.A."/>
            <person name="Koch K."/>
            <person name="Bradshaw J."/>
            <person name="Heng-Moss T."/>
            <person name="Sarath G."/>
        </authorList>
    </citation>
    <scope>NUCLEOTIDE SEQUENCE</scope>
</reference>
<gene>
    <name evidence="1" type="primary">F52C9.6_15</name>
    <name evidence="2" type="synonym">F52C9.6_6</name>
    <name evidence="2" type="ORF">g.84113</name>
    <name evidence="1" type="ORF">g.84123</name>
</gene>